<dbReference type="PANTHER" id="PTHR43033:SF1">
    <property type="entry name" value="TRNA(ILE)-LYSIDINE SYNTHASE-RELATED"/>
    <property type="match status" value="1"/>
</dbReference>
<gene>
    <name evidence="6 7" type="primary">tilS</name>
    <name evidence="7" type="ORF">WYH_01522</name>
</gene>
<dbReference type="SUPFAM" id="SSF52402">
    <property type="entry name" value="Adenine nucleotide alpha hydrolases-like"/>
    <property type="match status" value="1"/>
</dbReference>
<keyword evidence="2 6" id="KW-0819">tRNA processing</keyword>
<evidence type="ECO:0000256" key="6">
    <source>
        <dbReference type="HAMAP-Rule" id="MF_01161"/>
    </source>
</evidence>
<dbReference type="AlphaFoldDB" id="A0A0F7KTT4"/>
<dbReference type="GO" id="GO:0006400">
    <property type="term" value="P:tRNA modification"/>
    <property type="evidence" value="ECO:0007669"/>
    <property type="project" value="UniProtKB-UniRule"/>
</dbReference>
<evidence type="ECO:0000256" key="3">
    <source>
        <dbReference type="ARBA" id="ARBA00022741"/>
    </source>
</evidence>
<dbReference type="PATRIC" id="fig|1267766.3.peg.1531"/>
<comment type="function">
    <text evidence="6">Ligates lysine onto the cytidine present at position 34 of the AUA codon-specific tRNA(Ile) that contains the anticodon CAU, in an ATP-dependent manner. Cytidine is converted to lysidine, thus changing the amino acid specificity of the tRNA from methionine to isoleucine.</text>
</comment>
<dbReference type="Pfam" id="PF01171">
    <property type="entry name" value="ATP_bind_3"/>
    <property type="match status" value="1"/>
</dbReference>
<keyword evidence="3 6" id="KW-0547">Nucleotide-binding</keyword>
<dbReference type="NCBIfam" id="TIGR02432">
    <property type="entry name" value="lysidine_TilS_N"/>
    <property type="match status" value="1"/>
</dbReference>
<dbReference type="InterPro" id="IPR012795">
    <property type="entry name" value="tRNA_Ile_lys_synt_N"/>
</dbReference>
<dbReference type="EMBL" id="CP011452">
    <property type="protein sequence ID" value="AKH42561.1"/>
    <property type="molecule type" value="Genomic_DNA"/>
</dbReference>
<dbReference type="HAMAP" id="MF_01161">
    <property type="entry name" value="tRNA_Ile_lys_synt"/>
    <property type="match status" value="1"/>
</dbReference>
<evidence type="ECO:0000256" key="5">
    <source>
        <dbReference type="ARBA" id="ARBA00048539"/>
    </source>
</evidence>
<keyword evidence="6" id="KW-0963">Cytoplasm</keyword>
<dbReference type="InterPro" id="IPR011063">
    <property type="entry name" value="TilS/TtcA_N"/>
</dbReference>
<dbReference type="GO" id="GO:0005524">
    <property type="term" value="F:ATP binding"/>
    <property type="evidence" value="ECO:0007669"/>
    <property type="project" value="UniProtKB-UniRule"/>
</dbReference>
<keyword evidence="1 6" id="KW-0436">Ligase</keyword>
<dbReference type="PANTHER" id="PTHR43033">
    <property type="entry name" value="TRNA(ILE)-LYSIDINE SYNTHASE-RELATED"/>
    <property type="match status" value="1"/>
</dbReference>
<evidence type="ECO:0000256" key="2">
    <source>
        <dbReference type="ARBA" id="ARBA00022694"/>
    </source>
</evidence>
<comment type="catalytic activity">
    <reaction evidence="5 6">
        <text>cytidine(34) in tRNA(Ile2) + L-lysine + ATP = lysidine(34) in tRNA(Ile2) + AMP + diphosphate + H(+)</text>
        <dbReference type="Rhea" id="RHEA:43744"/>
        <dbReference type="Rhea" id="RHEA-COMP:10625"/>
        <dbReference type="Rhea" id="RHEA-COMP:10670"/>
        <dbReference type="ChEBI" id="CHEBI:15378"/>
        <dbReference type="ChEBI" id="CHEBI:30616"/>
        <dbReference type="ChEBI" id="CHEBI:32551"/>
        <dbReference type="ChEBI" id="CHEBI:33019"/>
        <dbReference type="ChEBI" id="CHEBI:82748"/>
        <dbReference type="ChEBI" id="CHEBI:83665"/>
        <dbReference type="ChEBI" id="CHEBI:456215"/>
        <dbReference type="EC" id="6.3.4.19"/>
    </reaction>
</comment>
<dbReference type="CDD" id="cd01992">
    <property type="entry name" value="TilS_N"/>
    <property type="match status" value="1"/>
</dbReference>
<evidence type="ECO:0000256" key="1">
    <source>
        <dbReference type="ARBA" id="ARBA00022598"/>
    </source>
</evidence>
<dbReference type="InterPro" id="IPR012094">
    <property type="entry name" value="tRNA_Ile_lys_synt"/>
</dbReference>
<keyword evidence="8" id="KW-1185">Reference proteome</keyword>
<dbReference type="GO" id="GO:0005737">
    <property type="term" value="C:cytoplasm"/>
    <property type="evidence" value="ECO:0007669"/>
    <property type="project" value="UniProtKB-SubCell"/>
</dbReference>
<sequence length="326" mass="34426">MKTTAPGSIAIEGPPRGAVDRFARALTALWPEGGPIGLAVSGGADSLSMLLLAHAAIPGGFEVATVNHGLRAASAGECRMVHGLCAQLAIPCNVLAVEVVAGNLQANARAARYRALEGWARQHGLGAVATAHQSDDQAETFLMRLARGSGVAGLAAIRARGTVPDGDMPLLRPLLGFTREECEGIVAGAGLDPVRDPSNEDQRFDRVRMRQWLAASPLLSAEAVRASAANCADAADALRWAAEREWAERVEQGDREIRYRPQAPRAIALLVAERAVRQLGGQPRGTALADLLDRLESGQGGNLAGVMARPKNGEWIFTPEPERRPA</sequence>
<reference evidence="7" key="1">
    <citation type="submission" date="2015-05" db="EMBL/GenBank/DDBJ databases">
        <title>The complete genome of Altererythrobacter atlanticus strain 26DY36.</title>
        <authorList>
            <person name="Wu Y.-H."/>
            <person name="Cheng H."/>
            <person name="Wu X.-W."/>
        </authorList>
    </citation>
    <scope>NUCLEOTIDE SEQUENCE [LARGE SCALE GENOMIC DNA]</scope>
    <source>
        <strain evidence="7">26DY36</strain>
    </source>
</reference>
<dbReference type="EC" id="6.3.4.19" evidence="6"/>
<comment type="domain">
    <text evidence="6">The N-terminal region contains the highly conserved SGGXDS motif, predicted to be a P-loop motif involved in ATP binding.</text>
</comment>
<dbReference type="RefSeq" id="WP_082347895.1">
    <property type="nucleotide sequence ID" value="NZ_CP011452.2"/>
</dbReference>
<comment type="similarity">
    <text evidence="6">Belongs to the tRNA(Ile)-lysidine synthase family.</text>
</comment>
<protein>
    <recommendedName>
        <fullName evidence="6">tRNA(Ile)-lysidine synthase</fullName>
        <ecNumber evidence="6">6.3.4.19</ecNumber>
    </recommendedName>
    <alternativeName>
        <fullName evidence="6">tRNA(Ile)-2-lysyl-cytidine synthase</fullName>
    </alternativeName>
    <alternativeName>
        <fullName evidence="6">tRNA(Ile)-lysidine synthetase</fullName>
    </alternativeName>
</protein>
<evidence type="ECO:0000313" key="7">
    <source>
        <dbReference type="EMBL" id="AKH42561.1"/>
    </source>
</evidence>
<dbReference type="OrthoDB" id="9807403at2"/>
<dbReference type="InterPro" id="IPR014729">
    <property type="entry name" value="Rossmann-like_a/b/a_fold"/>
</dbReference>
<keyword evidence="4 6" id="KW-0067">ATP-binding</keyword>
<name>A0A0F7KTT4_9SPHN</name>
<dbReference type="STRING" id="1267766.WYH_01522"/>
<evidence type="ECO:0000256" key="4">
    <source>
        <dbReference type="ARBA" id="ARBA00022840"/>
    </source>
</evidence>
<evidence type="ECO:0000313" key="8">
    <source>
        <dbReference type="Proteomes" id="UP000034392"/>
    </source>
</evidence>
<dbReference type="GO" id="GO:0032267">
    <property type="term" value="F:tRNA(Ile)-lysidine synthase activity"/>
    <property type="evidence" value="ECO:0007669"/>
    <property type="project" value="UniProtKB-EC"/>
</dbReference>
<dbReference type="Proteomes" id="UP000034392">
    <property type="component" value="Chromosome"/>
</dbReference>
<dbReference type="KEGG" id="aay:WYH_01522"/>
<organism evidence="7 8">
    <name type="scientific">Croceibacterium atlanticum</name>
    <dbReference type="NCBI Taxonomy" id="1267766"/>
    <lineage>
        <taxon>Bacteria</taxon>
        <taxon>Pseudomonadati</taxon>
        <taxon>Pseudomonadota</taxon>
        <taxon>Alphaproteobacteria</taxon>
        <taxon>Sphingomonadales</taxon>
        <taxon>Erythrobacteraceae</taxon>
        <taxon>Croceibacterium</taxon>
    </lineage>
</organism>
<proteinExistence type="inferred from homology"/>
<feature type="binding site" evidence="6">
    <location>
        <begin position="41"/>
        <end position="46"/>
    </location>
    <ligand>
        <name>ATP</name>
        <dbReference type="ChEBI" id="CHEBI:30616"/>
    </ligand>
</feature>
<comment type="subcellular location">
    <subcellularLocation>
        <location evidence="6">Cytoplasm</location>
    </subcellularLocation>
</comment>
<dbReference type="Gene3D" id="3.40.50.620">
    <property type="entry name" value="HUPs"/>
    <property type="match status" value="1"/>
</dbReference>
<accession>A0A0F7KTT4</accession>